<gene>
    <name evidence="3" type="ORF">ACFQSB_36370</name>
</gene>
<dbReference type="Proteomes" id="UP001596496">
    <property type="component" value="Unassembled WGS sequence"/>
</dbReference>
<sequence length="274" mass="28075">MGFGTGRAARGFGAVATATALATAGLVLGTVTAARAAPACEVTYTVNQWGTGAGGFLAMLDIRNSEPVAPGWTLNFAFPGSQKITSGFLAQWSQSGSNVTAKSNAWGPSGTSFTIGFNGAWTGSNPPPTAFTLNGVSCKVTLVPSPSPSPSPTPTPAAPLRIVISPTSITVREGRSASVQVTLNRQPPGDVTVGTARVYGDTDLSQSSSITFTPANWNRPQLITVTAAEDADVENGTATFDSRSSQITGSSAVLWQATEWDNEMPTPTPAPPAN</sequence>
<dbReference type="PROSITE" id="PS51173">
    <property type="entry name" value="CBM2"/>
    <property type="match status" value="1"/>
</dbReference>
<dbReference type="Gene3D" id="2.60.40.290">
    <property type="match status" value="1"/>
</dbReference>
<dbReference type="Pfam" id="PF00553">
    <property type="entry name" value="CBM_2"/>
    <property type="match status" value="1"/>
</dbReference>
<keyword evidence="1" id="KW-0732">Signal</keyword>
<evidence type="ECO:0000259" key="2">
    <source>
        <dbReference type="PROSITE" id="PS51173"/>
    </source>
</evidence>
<evidence type="ECO:0000313" key="4">
    <source>
        <dbReference type="Proteomes" id="UP001596496"/>
    </source>
</evidence>
<comment type="caution">
    <text evidence="3">The sequence shown here is derived from an EMBL/GenBank/DDBJ whole genome shotgun (WGS) entry which is preliminary data.</text>
</comment>
<name>A0ABW2PH66_9ACTN</name>
<feature type="domain" description="CBM2" evidence="2">
    <location>
        <begin position="33"/>
        <end position="141"/>
    </location>
</feature>
<evidence type="ECO:0000256" key="1">
    <source>
        <dbReference type="SAM" id="SignalP"/>
    </source>
</evidence>
<protein>
    <submittedName>
        <fullName evidence="3">Cellulose binding domain-containing protein</fullName>
    </submittedName>
</protein>
<accession>A0ABW2PH66</accession>
<evidence type="ECO:0000313" key="3">
    <source>
        <dbReference type="EMBL" id="MFC7387730.1"/>
    </source>
</evidence>
<feature type="chain" id="PRO_5045850603" evidence="1">
    <location>
        <begin position="37"/>
        <end position="274"/>
    </location>
</feature>
<dbReference type="RefSeq" id="WP_380831560.1">
    <property type="nucleotide sequence ID" value="NZ_JBHTCG010000043.1"/>
</dbReference>
<dbReference type="InterPro" id="IPR001919">
    <property type="entry name" value="CBD2"/>
</dbReference>
<keyword evidence="4" id="KW-1185">Reference proteome</keyword>
<dbReference type="InterPro" id="IPR012291">
    <property type="entry name" value="CBM2_carb-bd_dom_sf"/>
</dbReference>
<dbReference type="SUPFAM" id="SSF49384">
    <property type="entry name" value="Carbohydrate-binding domain"/>
    <property type="match status" value="1"/>
</dbReference>
<reference evidence="4" key="1">
    <citation type="journal article" date="2019" name="Int. J. Syst. Evol. Microbiol.">
        <title>The Global Catalogue of Microorganisms (GCM) 10K type strain sequencing project: providing services to taxonomists for standard genome sequencing and annotation.</title>
        <authorList>
            <consortium name="The Broad Institute Genomics Platform"/>
            <consortium name="The Broad Institute Genome Sequencing Center for Infectious Disease"/>
            <person name="Wu L."/>
            <person name="Ma J."/>
        </authorList>
    </citation>
    <scope>NUCLEOTIDE SEQUENCE [LARGE SCALE GENOMIC DNA]</scope>
    <source>
        <strain evidence="4">CECT 7649</strain>
    </source>
</reference>
<dbReference type="SMART" id="SM00637">
    <property type="entry name" value="CBD_II"/>
    <property type="match status" value="1"/>
</dbReference>
<proteinExistence type="predicted"/>
<dbReference type="EMBL" id="JBHTCG010000043">
    <property type="protein sequence ID" value="MFC7387730.1"/>
    <property type="molecule type" value="Genomic_DNA"/>
</dbReference>
<dbReference type="InterPro" id="IPR008965">
    <property type="entry name" value="CBM2/CBM3_carb-bd_dom_sf"/>
</dbReference>
<organism evidence="3 4">
    <name type="scientific">Sphaerisporangium rhizosphaerae</name>
    <dbReference type="NCBI Taxonomy" id="2269375"/>
    <lineage>
        <taxon>Bacteria</taxon>
        <taxon>Bacillati</taxon>
        <taxon>Actinomycetota</taxon>
        <taxon>Actinomycetes</taxon>
        <taxon>Streptosporangiales</taxon>
        <taxon>Streptosporangiaceae</taxon>
        <taxon>Sphaerisporangium</taxon>
    </lineage>
</organism>
<feature type="signal peptide" evidence="1">
    <location>
        <begin position="1"/>
        <end position="36"/>
    </location>
</feature>